<reference evidence="4 5" key="1">
    <citation type="submission" date="2022-12" db="EMBL/GenBank/DDBJ databases">
        <title>Two new species, Stenotrophomonas aracearum and Stenotrophomonas oahuensis, isolated from Anthurium (Araceae family) in Hawaii.</title>
        <authorList>
            <person name="Chunag S.C."/>
            <person name="Dobhal S."/>
            <person name="Alvarez A."/>
            <person name="Arif M."/>
        </authorList>
    </citation>
    <scope>NUCLEOTIDE SEQUENCE [LARGE SCALE GENOMIC DNA]</scope>
    <source>
        <strain evidence="4 5">A5586</strain>
    </source>
</reference>
<keyword evidence="3" id="KW-0732">Signal</keyword>
<sequence length="237" mass="26152">MTTTLSTVSVSRSLLAIGVLLASLTLCPDAQARRGKNDAPDIDRSAPVVRNTVDELRQLMDGQQLTELRTTYNGTYGASLLFNASTLQYYVSLFQGKEFWRVIKTDSVETAENVYETFVKQTRDLAQVNIDTIRLEAGKRYTESLVAYNEQRLRSLQQEADLQRQQAQQVSSAIQQAKQQAVSLSTDLRSSNTQLEQLNQRIQALQAQQGNPELSLPTPAHPTASTAHPVAGEAGTP</sequence>
<gene>
    <name evidence="4" type="ORF">PDM29_18835</name>
</gene>
<dbReference type="EMBL" id="CP115541">
    <property type="protein sequence ID" value="WNH52361.1"/>
    <property type="molecule type" value="Genomic_DNA"/>
</dbReference>
<feature type="signal peptide" evidence="3">
    <location>
        <begin position="1"/>
        <end position="32"/>
    </location>
</feature>
<protein>
    <submittedName>
        <fullName evidence="4">DUF2968 domain-containing protein</fullName>
    </submittedName>
</protein>
<organism evidence="4 5">
    <name type="scientific">Stenotrophomonas oahuensis</name>
    <dbReference type="NCBI Taxonomy" id="3003271"/>
    <lineage>
        <taxon>Bacteria</taxon>
        <taxon>Pseudomonadati</taxon>
        <taxon>Pseudomonadota</taxon>
        <taxon>Gammaproteobacteria</taxon>
        <taxon>Lysobacterales</taxon>
        <taxon>Lysobacteraceae</taxon>
        <taxon>Stenotrophomonas</taxon>
    </lineage>
</organism>
<feature type="region of interest" description="Disordered" evidence="2">
    <location>
        <begin position="211"/>
        <end position="237"/>
    </location>
</feature>
<proteinExistence type="predicted"/>
<evidence type="ECO:0000256" key="3">
    <source>
        <dbReference type="SAM" id="SignalP"/>
    </source>
</evidence>
<evidence type="ECO:0000313" key="5">
    <source>
        <dbReference type="Proteomes" id="UP001302072"/>
    </source>
</evidence>
<dbReference type="InterPro" id="IPR021350">
    <property type="entry name" value="DUF2968"/>
</dbReference>
<dbReference type="RefSeq" id="WP_311191562.1">
    <property type="nucleotide sequence ID" value="NZ_CP115541.1"/>
</dbReference>
<dbReference type="Pfam" id="PF11180">
    <property type="entry name" value="DUF2968"/>
    <property type="match status" value="1"/>
</dbReference>
<dbReference type="Proteomes" id="UP001302072">
    <property type="component" value="Chromosome"/>
</dbReference>
<evidence type="ECO:0000313" key="4">
    <source>
        <dbReference type="EMBL" id="WNH52361.1"/>
    </source>
</evidence>
<keyword evidence="1" id="KW-0175">Coiled coil</keyword>
<evidence type="ECO:0000256" key="1">
    <source>
        <dbReference type="SAM" id="Coils"/>
    </source>
</evidence>
<accession>A0ABY9YN86</accession>
<feature type="chain" id="PRO_5046330887" evidence="3">
    <location>
        <begin position="33"/>
        <end position="237"/>
    </location>
</feature>
<feature type="coiled-coil region" evidence="1">
    <location>
        <begin position="153"/>
        <end position="208"/>
    </location>
</feature>
<keyword evidence="5" id="KW-1185">Reference proteome</keyword>
<name>A0ABY9YN86_9GAMM</name>
<evidence type="ECO:0000256" key="2">
    <source>
        <dbReference type="SAM" id="MobiDB-lite"/>
    </source>
</evidence>